<dbReference type="Gene3D" id="3.40.50.1820">
    <property type="entry name" value="alpha/beta hydrolase"/>
    <property type="match status" value="1"/>
</dbReference>
<evidence type="ECO:0000256" key="4">
    <source>
        <dbReference type="SAM" id="Phobius"/>
    </source>
</evidence>
<dbReference type="InterPro" id="IPR029058">
    <property type="entry name" value="AB_hydrolase_fold"/>
</dbReference>
<dbReference type="GO" id="GO:0003847">
    <property type="term" value="F:1-alkyl-2-acetylglycerophosphocholine esterase activity"/>
    <property type="evidence" value="ECO:0007669"/>
    <property type="project" value="TreeGrafter"/>
</dbReference>
<dbReference type="AlphaFoldDB" id="A0A926NB55"/>
<organism evidence="5 6">
    <name type="scientific">Polycladospora coralii</name>
    <dbReference type="NCBI Taxonomy" id="2771432"/>
    <lineage>
        <taxon>Bacteria</taxon>
        <taxon>Bacillati</taxon>
        <taxon>Bacillota</taxon>
        <taxon>Bacilli</taxon>
        <taxon>Bacillales</taxon>
        <taxon>Thermoactinomycetaceae</taxon>
        <taxon>Polycladospora</taxon>
    </lineage>
</organism>
<evidence type="ECO:0000313" key="5">
    <source>
        <dbReference type="EMBL" id="MBD1372927.1"/>
    </source>
</evidence>
<evidence type="ECO:0000256" key="1">
    <source>
        <dbReference type="ARBA" id="ARBA00022801"/>
    </source>
</evidence>
<keyword evidence="1 5" id="KW-0378">Hydrolase</keyword>
<proteinExistence type="predicted"/>
<dbReference type="Proteomes" id="UP000661691">
    <property type="component" value="Unassembled WGS sequence"/>
</dbReference>
<gene>
    <name evidence="5" type="ORF">IC620_11220</name>
</gene>
<dbReference type="GO" id="GO:0016042">
    <property type="term" value="P:lipid catabolic process"/>
    <property type="evidence" value="ECO:0007669"/>
    <property type="project" value="UniProtKB-KW"/>
</dbReference>
<feature type="transmembrane region" description="Helical" evidence="4">
    <location>
        <begin position="5"/>
        <end position="21"/>
    </location>
</feature>
<keyword evidence="2" id="KW-0442">Lipid degradation</keyword>
<evidence type="ECO:0000313" key="6">
    <source>
        <dbReference type="Proteomes" id="UP000661691"/>
    </source>
</evidence>
<evidence type="ECO:0000256" key="2">
    <source>
        <dbReference type="ARBA" id="ARBA00022963"/>
    </source>
</evidence>
<evidence type="ECO:0000256" key="3">
    <source>
        <dbReference type="ARBA" id="ARBA00023098"/>
    </source>
</evidence>
<keyword evidence="4" id="KW-0472">Membrane</keyword>
<comment type="caution">
    <text evidence="5">The sequence shown here is derived from an EMBL/GenBank/DDBJ whole genome shotgun (WGS) entry which is preliminary data.</text>
</comment>
<keyword evidence="6" id="KW-1185">Reference proteome</keyword>
<dbReference type="PANTHER" id="PTHR10272:SF0">
    <property type="entry name" value="PLATELET-ACTIVATING FACTOR ACETYLHYDROLASE"/>
    <property type="match status" value="1"/>
</dbReference>
<sequence>MRRKIVVVVAISVVNLIQVIVDTRWQMMFVYLIPIFSILYMFALKYNRHSRKKWKKVLGVSLIIIYVFFSFALPCFLPMYTFPQPTGNHAVGTKILYLQGNRHELMIQVWYPTEAIINQERSPYMVDGPEVTASLSHMLGFPSFTLRHLEVIATHAYMDAPLSPRQSSYPVLLFSHGLGGVRNQNTFQLEELASHGYIVIGFDHPTYAAATVFPDGEVMKNQYPNLPRAGYEELDTHMRTWASNSKFVLDHLEALNQSAPFHNTMDLGRIGMLGHSYGGATAVYMLLHDDRIKVAMNMDGGIFGLDNMPQKLHKPLLLMAADTSLDQEIFYETLASFTDEEVFEQTGQTKAWHKENMKEVFARRERMLKAGANSIILPNTNHISFSDLPMYAPVLLAPNGDPAEVHTAVNQVTLRFFDDHLK</sequence>
<dbReference type="Pfam" id="PF03403">
    <property type="entry name" value="PAF-AH_p_II"/>
    <property type="match status" value="2"/>
</dbReference>
<dbReference type="EMBL" id="JACXAH010000015">
    <property type="protein sequence ID" value="MBD1372927.1"/>
    <property type="molecule type" value="Genomic_DNA"/>
</dbReference>
<dbReference type="SUPFAM" id="SSF53474">
    <property type="entry name" value="alpha/beta-Hydrolases"/>
    <property type="match status" value="1"/>
</dbReference>
<feature type="transmembrane region" description="Helical" evidence="4">
    <location>
        <begin position="58"/>
        <end position="80"/>
    </location>
</feature>
<name>A0A926NB55_9BACL</name>
<keyword evidence="4" id="KW-0812">Transmembrane</keyword>
<protein>
    <submittedName>
        <fullName evidence="5">Alpha/beta fold hydrolase</fullName>
    </submittedName>
</protein>
<keyword evidence="4" id="KW-1133">Transmembrane helix</keyword>
<keyword evidence="3" id="KW-0443">Lipid metabolism</keyword>
<feature type="transmembrane region" description="Helical" evidence="4">
    <location>
        <begin position="27"/>
        <end position="46"/>
    </location>
</feature>
<dbReference type="PANTHER" id="PTHR10272">
    <property type="entry name" value="PLATELET-ACTIVATING FACTOR ACETYLHYDROLASE"/>
    <property type="match status" value="1"/>
</dbReference>
<accession>A0A926NB55</accession>
<reference evidence="5" key="1">
    <citation type="submission" date="2020-09" db="EMBL/GenBank/DDBJ databases">
        <title>A novel bacterium of genus Hazenella, isolated from South China Sea.</title>
        <authorList>
            <person name="Huang H."/>
            <person name="Mo K."/>
            <person name="Hu Y."/>
        </authorList>
    </citation>
    <scope>NUCLEOTIDE SEQUENCE</scope>
    <source>
        <strain evidence="5">IB182357</strain>
    </source>
</reference>